<dbReference type="Proteomes" id="UP000007174">
    <property type="component" value="Unassembled WGS sequence"/>
</dbReference>
<dbReference type="AlphaFoldDB" id="H1VAT8"/>
<dbReference type="HOGENOM" id="CLU_2694441_0_0_1"/>
<gene>
    <name evidence="2" type="ORF">CH063_01679</name>
</gene>
<reference evidence="3" key="1">
    <citation type="journal article" date="2012" name="Nat. Genet.">
        <title>Lifestyle transitions in plant pathogenic Colletotrichum fungi deciphered by genome and transcriptome analyses.</title>
        <authorList>
            <person name="O'Connell R.J."/>
            <person name="Thon M.R."/>
            <person name="Hacquard S."/>
            <person name="Amyotte S.G."/>
            <person name="Kleemann J."/>
            <person name="Torres M.F."/>
            <person name="Damm U."/>
            <person name="Buiate E.A."/>
            <person name="Epstein L."/>
            <person name="Alkan N."/>
            <person name="Altmueller J."/>
            <person name="Alvarado-Balderrama L."/>
            <person name="Bauser C.A."/>
            <person name="Becker C."/>
            <person name="Birren B.W."/>
            <person name="Chen Z."/>
            <person name="Choi J."/>
            <person name="Crouch J.A."/>
            <person name="Duvick J.P."/>
            <person name="Farman M.A."/>
            <person name="Gan P."/>
            <person name="Heiman D."/>
            <person name="Henrissat B."/>
            <person name="Howard R.J."/>
            <person name="Kabbage M."/>
            <person name="Koch C."/>
            <person name="Kracher B."/>
            <person name="Kubo Y."/>
            <person name="Law A.D."/>
            <person name="Lebrun M.-H."/>
            <person name="Lee Y.-H."/>
            <person name="Miyara I."/>
            <person name="Moore N."/>
            <person name="Neumann U."/>
            <person name="Nordstroem K."/>
            <person name="Panaccione D.G."/>
            <person name="Panstruga R."/>
            <person name="Place M."/>
            <person name="Proctor R.H."/>
            <person name="Prusky D."/>
            <person name="Rech G."/>
            <person name="Reinhardt R."/>
            <person name="Rollins J.A."/>
            <person name="Rounsley S."/>
            <person name="Schardl C.L."/>
            <person name="Schwartz D.C."/>
            <person name="Shenoy N."/>
            <person name="Shirasu K."/>
            <person name="Sikhakolli U.R."/>
            <person name="Stueber K."/>
            <person name="Sukno S.A."/>
            <person name="Sweigard J.A."/>
            <person name="Takano Y."/>
            <person name="Takahara H."/>
            <person name="Trail F."/>
            <person name="van der Does H.C."/>
            <person name="Voll L.M."/>
            <person name="Will I."/>
            <person name="Young S."/>
            <person name="Zeng Q."/>
            <person name="Zhang J."/>
            <person name="Zhou S."/>
            <person name="Dickman M.B."/>
            <person name="Schulze-Lefert P."/>
            <person name="Ver Loren van Themaat E."/>
            <person name="Ma L.-J."/>
            <person name="Vaillancourt L.J."/>
        </authorList>
    </citation>
    <scope>NUCLEOTIDE SEQUENCE [LARGE SCALE GENOMIC DNA]</scope>
    <source>
        <strain evidence="3">IMI 349063</strain>
    </source>
</reference>
<accession>H1VAT8</accession>
<dbReference type="EMBL" id="CACQ02002423">
    <property type="protein sequence ID" value="CCF37341.1"/>
    <property type="molecule type" value="Genomic_DNA"/>
</dbReference>
<protein>
    <submittedName>
        <fullName evidence="2">Uncharacterized protein</fullName>
    </submittedName>
</protein>
<feature type="non-terminal residue" evidence="2">
    <location>
        <position position="1"/>
    </location>
</feature>
<evidence type="ECO:0000256" key="1">
    <source>
        <dbReference type="SAM" id="MobiDB-lite"/>
    </source>
</evidence>
<proteinExistence type="predicted"/>
<sequence length="74" mass="8290">LTALHIERCIHPNLESRPEPHTAHNTKSTNTFPSRVLPTTQIYAPPIASIQYQDNSPFTTTTTTTTYTLPELVL</sequence>
<feature type="compositionally biased region" description="Basic and acidic residues" evidence="1">
    <location>
        <begin position="12"/>
        <end position="22"/>
    </location>
</feature>
<feature type="region of interest" description="Disordered" evidence="1">
    <location>
        <begin position="12"/>
        <end position="35"/>
    </location>
</feature>
<evidence type="ECO:0000313" key="2">
    <source>
        <dbReference type="EMBL" id="CCF37341.1"/>
    </source>
</evidence>
<name>H1VAT8_COLHI</name>
<feature type="compositionally biased region" description="Polar residues" evidence="1">
    <location>
        <begin position="23"/>
        <end position="35"/>
    </location>
</feature>
<organism evidence="2 3">
    <name type="scientific">Colletotrichum higginsianum (strain IMI 349063)</name>
    <name type="common">Crucifer anthracnose fungus</name>
    <dbReference type="NCBI Taxonomy" id="759273"/>
    <lineage>
        <taxon>Eukaryota</taxon>
        <taxon>Fungi</taxon>
        <taxon>Dikarya</taxon>
        <taxon>Ascomycota</taxon>
        <taxon>Pezizomycotina</taxon>
        <taxon>Sordariomycetes</taxon>
        <taxon>Hypocreomycetidae</taxon>
        <taxon>Glomerellales</taxon>
        <taxon>Glomerellaceae</taxon>
        <taxon>Colletotrichum</taxon>
        <taxon>Colletotrichum destructivum species complex</taxon>
    </lineage>
</organism>
<evidence type="ECO:0000313" key="3">
    <source>
        <dbReference type="Proteomes" id="UP000007174"/>
    </source>
</evidence>